<protein>
    <recommendedName>
        <fullName evidence="3">DUF433 domain-containing protein</fullName>
    </recommendedName>
</protein>
<dbReference type="Pfam" id="PF04255">
    <property type="entry name" value="DUF433"/>
    <property type="match status" value="1"/>
</dbReference>
<dbReference type="EMBL" id="CAACVJ010000457">
    <property type="protein sequence ID" value="VEP16919.1"/>
    <property type="molecule type" value="Genomic_DNA"/>
</dbReference>
<evidence type="ECO:0000313" key="1">
    <source>
        <dbReference type="EMBL" id="VEP16919.1"/>
    </source>
</evidence>
<gene>
    <name evidence="1" type="ORF">H1P_510022</name>
</gene>
<dbReference type="Proteomes" id="UP000320055">
    <property type="component" value="Unassembled WGS sequence"/>
</dbReference>
<dbReference type="Gene3D" id="1.10.10.10">
    <property type="entry name" value="Winged helix-like DNA-binding domain superfamily/Winged helix DNA-binding domain"/>
    <property type="match status" value="1"/>
</dbReference>
<dbReference type="InterPro" id="IPR036388">
    <property type="entry name" value="WH-like_DNA-bd_sf"/>
</dbReference>
<dbReference type="InterPro" id="IPR007367">
    <property type="entry name" value="DUF433"/>
</dbReference>
<name>A0A563VZR1_9CYAN</name>
<keyword evidence="2" id="KW-1185">Reference proteome</keyword>
<evidence type="ECO:0008006" key="3">
    <source>
        <dbReference type="Google" id="ProtNLM"/>
    </source>
</evidence>
<dbReference type="SUPFAM" id="SSF46689">
    <property type="entry name" value="Homeodomain-like"/>
    <property type="match status" value="1"/>
</dbReference>
<evidence type="ECO:0000313" key="2">
    <source>
        <dbReference type="Proteomes" id="UP000320055"/>
    </source>
</evidence>
<reference evidence="1 2" key="1">
    <citation type="submission" date="2019-01" db="EMBL/GenBank/DDBJ databases">
        <authorList>
            <person name="Brito A."/>
        </authorList>
    </citation>
    <scope>NUCLEOTIDE SEQUENCE [LARGE SCALE GENOMIC DNA]</scope>
    <source>
        <strain evidence="1">1</strain>
    </source>
</reference>
<proteinExistence type="predicted"/>
<accession>A0A563VZR1</accession>
<organism evidence="1 2">
    <name type="scientific">Hyella patelloides LEGE 07179</name>
    <dbReference type="NCBI Taxonomy" id="945734"/>
    <lineage>
        <taxon>Bacteria</taxon>
        <taxon>Bacillati</taxon>
        <taxon>Cyanobacteriota</taxon>
        <taxon>Cyanophyceae</taxon>
        <taxon>Pleurocapsales</taxon>
        <taxon>Hyellaceae</taxon>
        <taxon>Hyella</taxon>
    </lineage>
</organism>
<sequence>MFTAIKLEDYFEFLSEDDIRLKGHRIGIENVIDYYLEGYTPEEILNELPSLNLEKVYATITYYLHNRSEIDSYLLRLAKNKTEKYQEFLENPSPLVQRLKKKKNSVLR</sequence>
<dbReference type="AlphaFoldDB" id="A0A563VZR1"/>
<dbReference type="InterPro" id="IPR009057">
    <property type="entry name" value="Homeodomain-like_sf"/>
</dbReference>